<dbReference type="OrthoDB" id="118159at2759"/>
<keyword evidence="3" id="KW-1185">Reference proteome</keyword>
<dbReference type="InterPro" id="IPR008906">
    <property type="entry name" value="HATC_C_dom"/>
</dbReference>
<protein>
    <recommendedName>
        <fullName evidence="1">HAT C-terminal dimerisation domain-containing protein</fullName>
    </recommendedName>
</protein>
<dbReference type="Pfam" id="PF05699">
    <property type="entry name" value="Dimer_Tnp_hAT"/>
    <property type="match status" value="1"/>
</dbReference>
<feature type="domain" description="HAT C-terminal dimerisation" evidence="1">
    <location>
        <begin position="50"/>
        <end position="117"/>
    </location>
</feature>
<dbReference type="InterPro" id="IPR055298">
    <property type="entry name" value="AtLOH3-like"/>
</dbReference>
<dbReference type="Proteomes" id="UP000828251">
    <property type="component" value="Unassembled WGS sequence"/>
</dbReference>
<dbReference type="EMBL" id="JAIQCV010000003">
    <property type="protein sequence ID" value="KAH1114336.1"/>
    <property type="molecule type" value="Genomic_DNA"/>
</dbReference>
<name>A0A9D3W711_9ROSI</name>
<proteinExistence type="predicted"/>
<dbReference type="PANTHER" id="PTHR11697:SF230">
    <property type="entry name" value="ZINC FINGER, MYM DOMAIN CONTAINING 1"/>
    <property type="match status" value="1"/>
</dbReference>
<dbReference type="PANTHER" id="PTHR11697">
    <property type="entry name" value="GENERAL TRANSCRIPTION FACTOR 2-RELATED ZINC FINGER PROTEIN"/>
    <property type="match status" value="1"/>
</dbReference>
<reference evidence="2 3" key="1">
    <citation type="journal article" date="2021" name="Plant Biotechnol. J.">
        <title>Multi-omics assisted identification of the key and species-specific regulatory components of drought-tolerant mechanisms in Gossypium stocksii.</title>
        <authorList>
            <person name="Yu D."/>
            <person name="Ke L."/>
            <person name="Zhang D."/>
            <person name="Wu Y."/>
            <person name="Sun Y."/>
            <person name="Mei J."/>
            <person name="Sun J."/>
            <person name="Sun Y."/>
        </authorList>
    </citation>
    <scope>NUCLEOTIDE SEQUENCE [LARGE SCALE GENOMIC DNA]</scope>
    <source>
        <strain evidence="3">cv. E1</strain>
        <tissue evidence="2">Leaf</tissue>
    </source>
</reference>
<evidence type="ECO:0000313" key="2">
    <source>
        <dbReference type="EMBL" id="KAH1114336.1"/>
    </source>
</evidence>
<comment type="caution">
    <text evidence="2">The sequence shown here is derived from an EMBL/GenBank/DDBJ whole genome shotgun (WGS) entry which is preliminary data.</text>
</comment>
<evidence type="ECO:0000313" key="3">
    <source>
        <dbReference type="Proteomes" id="UP000828251"/>
    </source>
</evidence>
<evidence type="ECO:0000259" key="1">
    <source>
        <dbReference type="Pfam" id="PF05699"/>
    </source>
</evidence>
<accession>A0A9D3W711</accession>
<organism evidence="2 3">
    <name type="scientific">Gossypium stocksii</name>
    <dbReference type="NCBI Taxonomy" id="47602"/>
    <lineage>
        <taxon>Eukaryota</taxon>
        <taxon>Viridiplantae</taxon>
        <taxon>Streptophyta</taxon>
        <taxon>Embryophyta</taxon>
        <taxon>Tracheophyta</taxon>
        <taxon>Spermatophyta</taxon>
        <taxon>Magnoliopsida</taxon>
        <taxon>eudicotyledons</taxon>
        <taxon>Gunneridae</taxon>
        <taxon>Pentapetalae</taxon>
        <taxon>rosids</taxon>
        <taxon>malvids</taxon>
        <taxon>Malvales</taxon>
        <taxon>Malvaceae</taxon>
        <taxon>Malvoideae</taxon>
        <taxon>Gossypium</taxon>
    </lineage>
</organism>
<dbReference type="AlphaFoldDB" id="A0A9D3W711"/>
<gene>
    <name evidence="2" type="ORF">J1N35_007714</name>
</gene>
<sequence length="136" mass="15886">MEHHYQVGIFFATIDDQLQELKSRFNKHVVELLTLTIALDPKGFFKLFDIDKICILSGKSAMYPLTNRLIGLILTLPVSTTYLERAFSAMKIVKTWLRSKMEDDFLRSSLVVYIEKEIVEKFNVNEIIDDFSEIKY</sequence>
<dbReference type="GO" id="GO:0046983">
    <property type="term" value="F:protein dimerization activity"/>
    <property type="evidence" value="ECO:0007669"/>
    <property type="project" value="InterPro"/>
</dbReference>